<feature type="domain" description="Protein kinase" evidence="31">
    <location>
        <begin position="77"/>
        <end position="333"/>
    </location>
</feature>
<dbReference type="InterPro" id="IPR050205">
    <property type="entry name" value="CDPK_Ser/Thr_kinases"/>
</dbReference>
<comment type="caution">
    <text evidence="33">The sequence shown here is derived from an EMBL/GenBank/DDBJ whole genome shotgun (WGS) entry which is preliminary data.</text>
</comment>
<accession>A0AAU9K7B7</accession>
<keyword evidence="14 30" id="KW-0547">Nucleotide-binding</keyword>
<reference evidence="33" key="1">
    <citation type="submission" date="2021-09" db="EMBL/GenBank/DDBJ databases">
        <authorList>
            <consortium name="AG Swart"/>
            <person name="Singh M."/>
            <person name="Singh A."/>
            <person name="Seah K."/>
            <person name="Emmerich C."/>
        </authorList>
    </citation>
    <scope>NUCLEOTIDE SEQUENCE</scope>
    <source>
        <strain evidence="33">ATCC30299</strain>
    </source>
</reference>
<keyword evidence="7" id="KW-1003">Cell membrane</keyword>
<dbReference type="InterPro" id="IPR000719">
    <property type="entry name" value="Prot_kinase_dom"/>
</dbReference>
<dbReference type="InterPro" id="IPR011009">
    <property type="entry name" value="Kinase-like_dom_sf"/>
</dbReference>
<keyword evidence="18" id="KW-0282">Flagellum</keyword>
<dbReference type="Proteomes" id="UP001162131">
    <property type="component" value="Unassembled WGS sequence"/>
</dbReference>
<comment type="subunit">
    <text evidence="5">Monomer.</text>
</comment>
<comment type="function">
    <text evidence="27">Calcium-dependent protein kinase which acts as a sensor and effector of intracellular Ca(2+) levels probably in part downstream of cGMP-activated PKG kinase. During the liver stage, involved in sporozoite motility and thus in sporozoite invasion of host hepatocytes, probably together with CDPK4 and CDPK5. In the mosquito midgut and during the last stage of male gamete exflagellation, may play a role in the rupture of the host erythrocyte membrane. In the mosquito midgut, required for the differentiation of the zygote into the ookinete by promoting the translational activation of a subset of repressed mRNAs; these mRNAs are kept repressed in the zygote by the DOZI- or CITH-containing mRNP complexes. Dispensable during the asexual blood stage.</text>
</comment>
<evidence type="ECO:0000256" key="7">
    <source>
        <dbReference type="ARBA" id="ARBA00022475"/>
    </source>
</evidence>
<dbReference type="InterPro" id="IPR002048">
    <property type="entry name" value="EF_hand_dom"/>
</dbReference>
<dbReference type="SMART" id="SM00220">
    <property type="entry name" value="S_TKc"/>
    <property type="match status" value="1"/>
</dbReference>
<evidence type="ECO:0000256" key="19">
    <source>
        <dbReference type="ARBA" id="ARBA00022870"/>
    </source>
</evidence>
<feature type="domain" description="EF-hand" evidence="32">
    <location>
        <begin position="450"/>
        <end position="485"/>
    </location>
</feature>
<keyword evidence="17 30" id="KW-0067">ATP-binding</keyword>
<evidence type="ECO:0000256" key="9">
    <source>
        <dbReference type="ARBA" id="ARBA00022527"/>
    </source>
</evidence>
<dbReference type="InterPro" id="IPR018247">
    <property type="entry name" value="EF_Hand_1_Ca_BS"/>
</dbReference>
<keyword evidence="20" id="KW-0969">Cilium</keyword>
<keyword evidence="8" id="KW-1032">Host cell membrane</keyword>
<dbReference type="SUPFAM" id="SSF56112">
    <property type="entry name" value="Protein kinase-like (PK-like)"/>
    <property type="match status" value="1"/>
</dbReference>
<dbReference type="Pfam" id="PF00069">
    <property type="entry name" value="Pkinase"/>
    <property type="match status" value="1"/>
</dbReference>
<evidence type="ECO:0000256" key="17">
    <source>
        <dbReference type="ARBA" id="ARBA00022840"/>
    </source>
</evidence>
<dbReference type="PROSITE" id="PS50222">
    <property type="entry name" value="EF_HAND_2"/>
    <property type="match status" value="4"/>
</dbReference>
<evidence type="ECO:0000256" key="6">
    <source>
        <dbReference type="ARBA" id="ARBA00012513"/>
    </source>
</evidence>
<evidence type="ECO:0000256" key="10">
    <source>
        <dbReference type="ARBA" id="ARBA00022679"/>
    </source>
</evidence>
<comment type="cofactor">
    <cofactor evidence="1">
        <name>Mg(2+)</name>
        <dbReference type="ChEBI" id="CHEBI:18420"/>
    </cofactor>
</comment>
<evidence type="ECO:0000256" key="18">
    <source>
        <dbReference type="ARBA" id="ARBA00022846"/>
    </source>
</evidence>
<dbReference type="SUPFAM" id="SSF47473">
    <property type="entry name" value="EF-hand"/>
    <property type="match status" value="1"/>
</dbReference>
<dbReference type="FunFam" id="1.10.238.10:FF:000003">
    <property type="entry name" value="Calmodulin A"/>
    <property type="match status" value="1"/>
</dbReference>
<keyword evidence="11" id="KW-0519">Myristate</keyword>
<dbReference type="GO" id="GO:0005524">
    <property type="term" value="F:ATP binding"/>
    <property type="evidence" value="ECO:0007669"/>
    <property type="project" value="UniProtKB-UniRule"/>
</dbReference>
<dbReference type="GO" id="GO:0005886">
    <property type="term" value="C:plasma membrane"/>
    <property type="evidence" value="ECO:0007669"/>
    <property type="project" value="UniProtKB-SubCell"/>
</dbReference>
<keyword evidence="19" id="KW-0472">Membrane</keyword>
<dbReference type="PANTHER" id="PTHR24349">
    <property type="entry name" value="SERINE/THREONINE-PROTEIN KINASE"/>
    <property type="match status" value="1"/>
</dbReference>
<evidence type="ECO:0000256" key="5">
    <source>
        <dbReference type="ARBA" id="ARBA00011245"/>
    </source>
</evidence>
<keyword evidence="12" id="KW-0479">Metal-binding</keyword>
<sequence>MGTCKSFPCLHNETIESGFYTSADAFPLKLTPTQSTSGRKSSDSPQRNLDLAKTSPILKIHRANFVHISQGRITDFYHMQEPLGNGSFGRVYKALHISTGIYRAVKAISKRHLDADDQALLLKEVEILKSLDHPNILKIFEVIEDNNTFYIITELCTGGEIFDKIVSQGHVSENNAAWYMYQVLSALSCCYKNGIVHRDLKPENLLLRDKESDSPLKLIDFGTSRRFKANRKLKSVIGTAYYIAPEVIEGRYDSKCDIWSSGVILYTMLCGNPPFNGTSDKEIMTKISRGVFTFSNQEWTYVSKEAKYLIKKMLTKNPETRPNAEELLKDPWIIERARNKIEDNIINGNTLSNLRSWKANYKLQQAVLAYIASQLITEEETEEIRKAFIAIDENGDGKLSAEELKQGFEKASIGKDINVEEILANCDTDYNGYIDYNEFLTATLDWHKALSDDRLQATFNAIDTDKSGTLSVSEIKNFLGGDQQIENTVWEKIIKDADTNGDGVIDFNEFKAAMMKHIV</sequence>
<evidence type="ECO:0000256" key="3">
    <source>
        <dbReference type="ARBA" id="ARBA00004342"/>
    </source>
</evidence>
<protein>
    <recommendedName>
        <fullName evidence="29">Calcium-dependent protein kinase 1</fullName>
        <ecNumber evidence="6">2.7.11.1</ecNumber>
    </recommendedName>
</protein>
<dbReference type="GO" id="GO:0004674">
    <property type="term" value="F:protein serine/threonine kinase activity"/>
    <property type="evidence" value="ECO:0007669"/>
    <property type="project" value="UniProtKB-KW"/>
</dbReference>
<comment type="catalytic activity">
    <reaction evidence="26">
        <text>L-seryl-[protein] + ATP = O-phospho-L-seryl-[protein] + ADP + H(+)</text>
        <dbReference type="Rhea" id="RHEA:17989"/>
        <dbReference type="Rhea" id="RHEA-COMP:9863"/>
        <dbReference type="Rhea" id="RHEA-COMP:11604"/>
        <dbReference type="ChEBI" id="CHEBI:15378"/>
        <dbReference type="ChEBI" id="CHEBI:29999"/>
        <dbReference type="ChEBI" id="CHEBI:30616"/>
        <dbReference type="ChEBI" id="CHEBI:83421"/>
        <dbReference type="ChEBI" id="CHEBI:456216"/>
        <dbReference type="EC" id="2.7.11.1"/>
    </reaction>
</comment>
<dbReference type="InterPro" id="IPR017441">
    <property type="entry name" value="Protein_kinase_ATP_BS"/>
</dbReference>
<dbReference type="InterPro" id="IPR011992">
    <property type="entry name" value="EF-hand-dom_pair"/>
</dbReference>
<dbReference type="CDD" id="cd05117">
    <property type="entry name" value="STKc_CAMK"/>
    <property type="match status" value="1"/>
</dbReference>
<keyword evidence="23" id="KW-0449">Lipoprotein</keyword>
<dbReference type="GO" id="GO:0020005">
    <property type="term" value="C:symbiont-containing vacuole membrane"/>
    <property type="evidence" value="ECO:0007669"/>
    <property type="project" value="UniProtKB-SubCell"/>
</dbReference>
<evidence type="ECO:0000313" key="34">
    <source>
        <dbReference type="Proteomes" id="UP001162131"/>
    </source>
</evidence>
<dbReference type="PROSITE" id="PS00107">
    <property type="entry name" value="PROTEIN_KINASE_ATP"/>
    <property type="match status" value="1"/>
</dbReference>
<feature type="domain" description="EF-hand" evidence="32">
    <location>
        <begin position="379"/>
        <end position="414"/>
    </location>
</feature>
<evidence type="ECO:0000256" key="30">
    <source>
        <dbReference type="PROSITE-ProRule" id="PRU10141"/>
    </source>
</evidence>
<keyword evidence="10" id="KW-0808">Transferase</keyword>
<evidence type="ECO:0000256" key="22">
    <source>
        <dbReference type="ARBA" id="ARBA00023273"/>
    </source>
</evidence>
<dbReference type="GO" id="GO:0005509">
    <property type="term" value="F:calcium ion binding"/>
    <property type="evidence" value="ECO:0007669"/>
    <property type="project" value="InterPro"/>
</dbReference>
<keyword evidence="19" id="KW-1043">Host membrane</keyword>
<comment type="catalytic activity">
    <reaction evidence="25">
        <text>L-threonyl-[protein] + ATP = O-phospho-L-threonyl-[protein] + ADP + H(+)</text>
        <dbReference type="Rhea" id="RHEA:46608"/>
        <dbReference type="Rhea" id="RHEA-COMP:11060"/>
        <dbReference type="Rhea" id="RHEA-COMP:11605"/>
        <dbReference type="ChEBI" id="CHEBI:15378"/>
        <dbReference type="ChEBI" id="CHEBI:30013"/>
        <dbReference type="ChEBI" id="CHEBI:30616"/>
        <dbReference type="ChEBI" id="CHEBI:61977"/>
        <dbReference type="ChEBI" id="CHEBI:456216"/>
        <dbReference type="EC" id="2.7.11.1"/>
    </reaction>
</comment>
<evidence type="ECO:0000256" key="26">
    <source>
        <dbReference type="ARBA" id="ARBA00048679"/>
    </source>
</evidence>
<evidence type="ECO:0000256" key="1">
    <source>
        <dbReference type="ARBA" id="ARBA00001946"/>
    </source>
</evidence>
<keyword evidence="16" id="KW-0106">Calcium</keyword>
<evidence type="ECO:0000256" key="27">
    <source>
        <dbReference type="ARBA" id="ARBA00056933"/>
    </source>
</evidence>
<evidence type="ECO:0000259" key="31">
    <source>
        <dbReference type="PROSITE" id="PS50011"/>
    </source>
</evidence>
<dbReference type="EC" id="2.7.11.1" evidence="6"/>
<gene>
    <name evidence="33" type="ORF">BSTOLATCC_MIC49898</name>
</gene>
<dbReference type="AlphaFoldDB" id="A0AAU9K7B7"/>
<evidence type="ECO:0000256" key="4">
    <source>
        <dbReference type="ARBA" id="ARBA00004425"/>
    </source>
</evidence>
<evidence type="ECO:0000256" key="12">
    <source>
        <dbReference type="ARBA" id="ARBA00022723"/>
    </source>
</evidence>
<evidence type="ECO:0000256" key="11">
    <source>
        <dbReference type="ARBA" id="ARBA00022707"/>
    </source>
</evidence>
<dbReference type="Gene3D" id="3.30.200.20">
    <property type="entry name" value="Phosphorylase Kinase, domain 1"/>
    <property type="match status" value="1"/>
</dbReference>
<dbReference type="EMBL" id="CAJZBQ010000049">
    <property type="protein sequence ID" value="CAG9329859.1"/>
    <property type="molecule type" value="Genomic_DNA"/>
</dbReference>
<keyword evidence="22" id="KW-0966">Cell projection</keyword>
<evidence type="ECO:0000259" key="32">
    <source>
        <dbReference type="PROSITE" id="PS50222"/>
    </source>
</evidence>
<dbReference type="GO" id="GO:0031514">
    <property type="term" value="C:motile cilium"/>
    <property type="evidence" value="ECO:0007669"/>
    <property type="project" value="UniProtKB-SubCell"/>
</dbReference>
<evidence type="ECO:0000256" key="2">
    <source>
        <dbReference type="ARBA" id="ARBA00004230"/>
    </source>
</evidence>
<evidence type="ECO:0000256" key="21">
    <source>
        <dbReference type="ARBA" id="ARBA00023139"/>
    </source>
</evidence>
<keyword evidence="34" id="KW-1185">Reference proteome</keyword>
<proteinExistence type="inferred from homology"/>
<evidence type="ECO:0000256" key="14">
    <source>
        <dbReference type="ARBA" id="ARBA00022741"/>
    </source>
</evidence>
<evidence type="ECO:0000256" key="24">
    <source>
        <dbReference type="ARBA" id="ARBA00024334"/>
    </source>
</evidence>
<dbReference type="FunFam" id="3.30.200.20:FF:000315">
    <property type="entry name" value="Calcium-dependent protein kinase 3"/>
    <property type="match status" value="1"/>
</dbReference>
<evidence type="ECO:0000256" key="15">
    <source>
        <dbReference type="ARBA" id="ARBA00022777"/>
    </source>
</evidence>
<feature type="domain" description="EF-hand" evidence="32">
    <location>
        <begin position="486"/>
        <end position="519"/>
    </location>
</feature>
<evidence type="ECO:0000313" key="33">
    <source>
        <dbReference type="EMBL" id="CAG9329859.1"/>
    </source>
</evidence>
<keyword evidence="21" id="KW-0564">Palmitate</keyword>
<dbReference type="InterPro" id="IPR008271">
    <property type="entry name" value="Ser/Thr_kinase_AS"/>
</dbReference>
<comment type="similarity">
    <text evidence="24">Belongs to the protein kinase superfamily. Ser/Thr protein kinase family. CDPK subfamily.</text>
</comment>
<dbReference type="Gene3D" id="1.10.510.10">
    <property type="entry name" value="Transferase(Phosphotransferase) domain 1"/>
    <property type="match status" value="1"/>
</dbReference>
<keyword evidence="9" id="KW-0723">Serine/threonine-protein kinase</keyword>
<dbReference type="PROSITE" id="PS50011">
    <property type="entry name" value="PROTEIN_KINASE_DOM"/>
    <property type="match status" value="1"/>
</dbReference>
<evidence type="ECO:0000256" key="29">
    <source>
        <dbReference type="ARBA" id="ARBA00068067"/>
    </source>
</evidence>
<evidence type="ECO:0000256" key="25">
    <source>
        <dbReference type="ARBA" id="ARBA00047899"/>
    </source>
</evidence>
<feature type="binding site" evidence="30">
    <location>
        <position position="106"/>
    </location>
    <ligand>
        <name>ATP</name>
        <dbReference type="ChEBI" id="CHEBI:30616"/>
    </ligand>
</feature>
<dbReference type="FunFam" id="1.10.510.10:FF:000398">
    <property type="entry name" value="Calcium-dependent protein kinase 1"/>
    <property type="match status" value="1"/>
</dbReference>
<dbReference type="Pfam" id="PF13499">
    <property type="entry name" value="EF-hand_7"/>
    <property type="match status" value="2"/>
</dbReference>
<keyword evidence="13" id="KW-0677">Repeat</keyword>
<keyword evidence="15" id="KW-0418">Kinase</keyword>
<comment type="subcellular location">
    <subcellularLocation>
        <location evidence="3">Cell membrane</location>
        <topology evidence="3">Lipid-anchor</topology>
        <orientation evidence="3">Cytoplasmic side</orientation>
    </subcellularLocation>
    <subcellularLocation>
        <location evidence="2">Cell projection</location>
        <location evidence="2">Cilium</location>
        <location evidence="2">Flagellum</location>
    </subcellularLocation>
    <subcellularLocation>
        <location evidence="4">Host cell membrane</location>
        <topology evidence="4">Lipid-anchor</topology>
    </subcellularLocation>
    <subcellularLocation>
        <location evidence="28">Parasitophorous vacuole membrane</location>
        <topology evidence="28">Lipid-anchor</topology>
    </subcellularLocation>
</comment>
<dbReference type="PROSITE" id="PS00108">
    <property type="entry name" value="PROTEIN_KINASE_ST"/>
    <property type="match status" value="1"/>
</dbReference>
<evidence type="ECO:0000256" key="13">
    <source>
        <dbReference type="ARBA" id="ARBA00022737"/>
    </source>
</evidence>
<dbReference type="Gene3D" id="1.10.238.10">
    <property type="entry name" value="EF-hand"/>
    <property type="match status" value="2"/>
</dbReference>
<evidence type="ECO:0000256" key="23">
    <source>
        <dbReference type="ARBA" id="ARBA00023288"/>
    </source>
</evidence>
<dbReference type="CDD" id="cd00051">
    <property type="entry name" value="EFh"/>
    <property type="match status" value="1"/>
</dbReference>
<dbReference type="PROSITE" id="PS00018">
    <property type="entry name" value="EF_HAND_1"/>
    <property type="match status" value="3"/>
</dbReference>
<name>A0AAU9K7B7_9CILI</name>
<evidence type="ECO:0000256" key="8">
    <source>
        <dbReference type="ARBA" id="ARBA00022511"/>
    </source>
</evidence>
<dbReference type="GO" id="GO:0020002">
    <property type="term" value="C:host cell plasma membrane"/>
    <property type="evidence" value="ECO:0007669"/>
    <property type="project" value="UniProtKB-SubCell"/>
</dbReference>
<evidence type="ECO:0000256" key="20">
    <source>
        <dbReference type="ARBA" id="ARBA00023069"/>
    </source>
</evidence>
<organism evidence="33 34">
    <name type="scientific">Blepharisma stoltei</name>
    <dbReference type="NCBI Taxonomy" id="1481888"/>
    <lineage>
        <taxon>Eukaryota</taxon>
        <taxon>Sar</taxon>
        <taxon>Alveolata</taxon>
        <taxon>Ciliophora</taxon>
        <taxon>Postciliodesmatophora</taxon>
        <taxon>Heterotrichea</taxon>
        <taxon>Heterotrichida</taxon>
        <taxon>Blepharismidae</taxon>
        <taxon>Blepharisma</taxon>
    </lineage>
</organism>
<feature type="domain" description="EF-hand" evidence="32">
    <location>
        <begin position="419"/>
        <end position="449"/>
    </location>
</feature>
<evidence type="ECO:0000256" key="16">
    <source>
        <dbReference type="ARBA" id="ARBA00022837"/>
    </source>
</evidence>
<evidence type="ECO:0000256" key="28">
    <source>
        <dbReference type="ARBA" id="ARBA00060437"/>
    </source>
</evidence>
<dbReference type="SMART" id="SM00054">
    <property type="entry name" value="EFh"/>
    <property type="match status" value="4"/>
</dbReference>